<reference evidence="2" key="1">
    <citation type="submission" date="2022-11" db="UniProtKB">
        <authorList>
            <consortium name="WormBaseParasite"/>
        </authorList>
    </citation>
    <scope>IDENTIFICATION</scope>
</reference>
<protein>
    <submittedName>
        <fullName evidence="2">Potassium channel domain-containing protein</fullName>
    </submittedName>
</protein>
<name>A0AC34GPY2_9BILA</name>
<dbReference type="WBParaSite" id="ES5_v2.g6481.t1">
    <property type="protein sequence ID" value="ES5_v2.g6481.t1"/>
    <property type="gene ID" value="ES5_v2.g6481"/>
</dbReference>
<evidence type="ECO:0000313" key="2">
    <source>
        <dbReference type="WBParaSite" id="ES5_v2.g6481.t1"/>
    </source>
</evidence>
<evidence type="ECO:0000313" key="1">
    <source>
        <dbReference type="Proteomes" id="UP000887579"/>
    </source>
</evidence>
<sequence length="306" mass="35530">MEIHITDFSSGKNERIEAYRLSLKRLKKDQENVKVVDDGMYFNTPIAEMARMQYGHDQGIKGRLQQYFLENTASSLNIRLFNFTIKVISCILYCLRVIQDSGDLPEHVEIKDTDVIHYEYLIWVDTGDVLWLIQTIVAIISIGETILIYYLTYKGSILRLCFNIPFLLELITSFPLILTIFVKEWRQFYVPIFLNCWLANGILEDMLHDLHRVSQVNTTALSRQMTGLFSTLFCLIFSGACAFEHLQRSGIRRLNLFESFYFVMVTFSTVGFGDIHPDWWMSQLCVCILIFVAFGVLPSKVSLFFI</sequence>
<accession>A0AC34GPY2</accession>
<dbReference type="Proteomes" id="UP000887579">
    <property type="component" value="Unplaced"/>
</dbReference>
<proteinExistence type="predicted"/>
<organism evidence="1 2">
    <name type="scientific">Panagrolaimus sp. ES5</name>
    <dbReference type="NCBI Taxonomy" id="591445"/>
    <lineage>
        <taxon>Eukaryota</taxon>
        <taxon>Metazoa</taxon>
        <taxon>Ecdysozoa</taxon>
        <taxon>Nematoda</taxon>
        <taxon>Chromadorea</taxon>
        <taxon>Rhabditida</taxon>
        <taxon>Tylenchina</taxon>
        <taxon>Panagrolaimomorpha</taxon>
        <taxon>Panagrolaimoidea</taxon>
        <taxon>Panagrolaimidae</taxon>
        <taxon>Panagrolaimus</taxon>
    </lineage>
</organism>